<keyword evidence="1" id="KW-0812">Transmembrane</keyword>
<keyword evidence="1" id="KW-0472">Membrane</keyword>
<keyword evidence="3" id="KW-1185">Reference proteome</keyword>
<feature type="transmembrane region" description="Helical" evidence="1">
    <location>
        <begin position="81"/>
        <end position="101"/>
    </location>
</feature>
<evidence type="ECO:0008006" key="4">
    <source>
        <dbReference type="Google" id="ProtNLM"/>
    </source>
</evidence>
<feature type="transmembrane region" description="Helical" evidence="1">
    <location>
        <begin position="236"/>
        <end position="257"/>
    </location>
</feature>
<dbReference type="InterPro" id="IPR025450">
    <property type="entry name" value="YndJ-like"/>
</dbReference>
<sequence length="265" mass="27601">MVVLVNIIVMTGMLLVVPLGLGLIDLSAAYRRLWLVGAVPGALSLWLPRGALAVALAIVYALATLPLAIRGLQRLLRLTSVDIAVGTGLGMPSVAATALVAERGGVELFGFSLKILSLTVAHFHFAGFAAALVAGLVCRAVREPLGSLAALSVPAGTSLVLVGYFTGEWVEFAGAVVLTGGMWLVGWLVWREMRVGDRAVRALLLISAGVLVATMILALSWALGQASGLPHPSLTWMAATHGVGNAFGFGLCGMLAWRSLREEAL</sequence>
<evidence type="ECO:0000313" key="3">
    <source>
        <dbReference type="Proteomes" id="UP001501509"/>
    </source>
</evidence>
<name>A0ABN3PER9_9ACTN</name>
<accession>A0ABN3PER9</accession>
<organism evidence="2 3">
    <name type="scientific">Actinomadura fulvescens</name>
    <dbReference type="NCBI Taxonomy" id="46160"/>
    <lineage>
        <taxon>Bacteria</taxon>
        <taxon>Bacillati</taxon>
        <taxon>Actinomycetota</taxon>
        <taxon>Actinomycetes</taxon>
        <taxon>Streptosporangiales</taxon>
        <taxon>Thermomonosporaceae</taxon>
        <taxon>Actinomadura</taxon>
    </lineage>
</organism>
<feature type="transmembrane region" description="Helical" evidence="1">
    <location>
        <begin position="121"/>
        <end position="141"/>
    </location>
</feature>
<protein>
    <recommendedName>
        <fullName evidence="4">YndJ-like protein</fullName>
    </recommendedName>
</protein>
<dbReference type="Proteomes" id="UP001501509">
    <property type="component" value="Unassembled WGS sequence"/>
</dbReference>
<keyword evidence="1" id="KW-1133">Transmembrane helix</keyword>
<gene>
    <name evidence="2" type="ORF">GCM10010411_04830</name>
</gene>
<feature type="transmembrane region" description="Helical" evidence="1">
    <location>
        <begin position="7"/>
        <end position="30"/>
    </location>
</feature>
<feature type="transmembrane region" description="Helical" evidence="1">
    <location>
        <begin position="148"/>
        <end position="166"/>
    </location>
</feature>
<feature type="transmembrane region" description="Helical" evidence="1">
    <location>
        <begin position="50"/>
        <end position="69"/>
    </location>
</feature>
<comment type="caution">
    <text evidence="2">The sequence shown here is derived from an EMBL/GenBank/DDBJ whole genome shotgun (WGS) entry which is preliminary data.</text>
</comment>
<reference evidence="2 3" key="1">
    <citation type="journal article" date="2019" name="Int. J. Syst. Evol. Microbiol.">
        <title>The Global Catalogue of Microorganisms (GCM) 10K type strain sequencing project: providing services to taxonomists for standard genome sequencing and annotation.</title>
        <authorList>
            <consortium name="The Broad Institute Genomics Platform"/>
            <consortium name="The Broad Institute Genome Sequencing Center for Infectious Disease"/>
            <person name="Wu L."/>
            <person name="Ma J."/>
        </authorList>
    </citation>
    <scope>NUCLEOTIDE SEQUENCE [LARGE SCALE GENOMIC DNA]</scope>
    <source>
        <strain evidence="2 3">JCM 6833</strain>
    </source>
</reference>
<evidence type="ECO:0000313" key="2">
    <source>
        <dbReference type="EMBL" id="GAA2575599.1"/>
    </source>
</evidence>
<dbReference type="EMBL" id="BAAATD010000001">
    <property type="protein sequence ID" value="GAA2575599.1"/>
    <property type="molecule type" value="Genomic_DNA"/>
</dbReference>
<feature type="transmembrane region" description="Helical" evidence="1">
    <location>
        <begin position="202"/>
        <end position="224"/>
    </location>
</feature>
<dbReference type="Pfam" id="PF14158">
    <property type="entry name" value="YndJ"/>
    <property type="match status" value="1"/>
</dbReference>
<feature type="transmembrane region" description="Helical" evidence="1">
    <location>
        <begin position="172"/>
        <end position="190"/>
    </location>
</feature>
<proteinExistence type="predicted"/>
<evidence type="ECO:0000256" key="1">
    <source>
        <dbReference type="SAM" id="Phobius"/>
    </source>
</evidence>